<feature type="region of interest" description="Disordered" evidence="1">
    <location>
        <begin position="1"/>
        <end position="25"/>
    </location>
</feature>
<dbReference type="Gene3D" id="2.40.110.10">
    <property type="entry name" value="Butyryl-CoA Dehydrogenase, subunit A, domain 2"/>
    <property type="match status" value="1"/>
</dbReference>
<proteinExistence type="predicted"/>
<evidence type="ECO:0000313" key="3">
    <source>
        <dbReference type="Proteomes" id="UP000011666"/>
    </source>
</evidence>
<reference evidence="2 3" key="1">
    <citation type="submission" date="2013-01" db="EMBL/GenBank/DDBJ databases">
        <title>Whole genome shotgun sequence of Gordonia soli NBRC 108243.</title>
        <authorList>
            <person name="Isaki-Nakamura S."/>
            <person name="Hosoyama A."/>
            <person name="Tsuchikane K."/>
            <person name="Ando Y."/>
            <person name="Baba S."/>
            <person name="Ohji S."/>
            <person name="Hamada M."/>
            <person name="Tamura T."/>
            <person name="Yamazoe A."/>
            <person name="Yamazaki S."/>
            <person name="Fujita N."/>
        </authorList>
    </citation>
    <scope>NUCLEOTIDE SEQUENCE [LARGE SCALE GENOMIC DNA]</scope>
    <source>
        <strain evidence="2 3">NBRC 108243</strain>
    </source>
</reference>
<sequence>MTAASATDIARRLVGDNPDVPLPGRGDTGGRFRFLLDHTRSDIPVGRLVEAHLDATAILDELAASSPGADQLWGVWAAEPPSPVLTATSTSSGWRLSGTKPWCSGASGCTNALVTATVGATRPLFAVDLTHPRVRPEPSAWHAAGMARTDTRAVHFADVPAEPLGDADAYLERAGFWHGGIGVAACWAGGAHAVADRLFGSVTPASDELRLLAAGRIDTALATARALLSDAASEIDDAPDDLSSARIRALRVRSAIDEIASTVVTGVGRTLGPGPLVGDADHADRVADLTVYIRQSHGDRDLASLGRLLAEAHPEPTATDRTSA</sequence>
<gene>
    <name evidence="2" type="ORF">GS4_07_00690</name>
</gene>
<dbReference type="eggNOG" id="COG1960">
    <property type="taxonomic scope" value="Bacteria"/>
</dbReference>
<dbReference type="SUPFAM" id="SSF56645">
    <property type="entry name" value="Acyl-CoA dehydrogenase NM domain-like"/>
    <property type="match status" value="1"/>
</dbReference>
<dbReference type="Proteomes" id="UP000011666">
    <property type="component" value="Unassembled WGS sequence"/>
</dbReference>
<dbReference type="EMBL" id="BANX01000007">
    <property type="protein sequence ID" value="GAC67320.1"/>
    <property type="molecule type" value="Genomic_DNA"/>
</dbReference>
<dbReference type="InterPro" id="IPR009100">
    <property type="entry name" value="AcylCoA_DH/oxidase_NM_dom_sf"/>
</dbReference>
<keyword evidence="3" id="KW-1185">Reference proteome</keyword>
<accession>M0QFE3</accession>
<evidence type="ECO:0000313" key="2">
    <source>
        <dbReference type="EMBL" id="GAC67320.1"/>
    </source>
</evidence>
<dbReference type="GO" id="GO:0016627">
    <property type="term" value="F:oxidoreductase activity, acting on the CH-CH group of donors"/>
    <property type="evidence" value="ECO:0007669"/>
    <property type="project" value="InterPro"/>
</dbReference>
<protein>
    <recommendedName>
        <fullName evidence="4">Acyl-CoA oxidase/dehydrogenase middle domain-containing protein</fullName>
    </recommendedName>
</protein>
<dbReference type="RefSeq" id="WP_007618367.1">
    <property type="nucleotide sequence ID" value="NZ_BANX01000007.1"/>
</dbReference>
<dbReference type="InterPro" id="IPR046373">
    <property type="entry name" value="Acyl-CoA_Oxase/DH_mid-dom_sf"/>
</dbReference>
<comment type="caution">
    <text evidence="2">The sequence shown here is derived from an EMBL/GenBank/DDBJ whole genome shotgun (WGS) entry which is preliminary data.</text>
</comment>
<dbReference type="OrthoDB" id="107064at2"/>
<organism evidence="2 3">
    <name type="scientific">Gordonia soli NBRC 108243</name>
    <dbReference type="NCBI Taxonomy" id="1223545"/>
    <lineage>
        <taxon>Bacteria</taxon>
        <taxon>Bacillati</taxon>
        <taxon>Actinomycetota</taxon>
        <taxon>Actinomycetes</taxon>
        <taxon>Mycobacteriales</taxon>
        <taxon>Gordoniaceae</taxon>
        <taxon>Gordonia</taxon>
    </lineage>
</organism>
<evidence type="ECO:0000256" key="1">
    <source>
        <dbReference type="SAM" id="MobiDB-lite"/>
    </source>
</evidence>
<dbReference type="STRING" id="1223545.GS4_07_00690"/>
<dbReference type="AlphaFoldDB" id="M0QFE3"/>
<evidence type="ECO:0008006" key="4">
    <source>
        <dbReference type="Google" id="ProtNLM"/>
    </source>
</evidence>
<name>M0QFE3_9ACTN</name>